<keyword evidence="4 7" id="KW-0067">ATP-binding</keyword>
<comment type="catalytic activity">
    <reaction evidence="7">
        <text>tRNA(Ser) + L-serine + ATP = L-seryl-tRNA(Ser) + AMP + diphosphate + H(+)</text>
        <dbReference type="Rhea" id="RHEA:12292"/>
        <dbReference type="Rhea" id="RHEA-COMP:9669"/>
        <dbReference type="Rhea" id="RHEA-COMP:9703"/>
        <dbReference type="ChEBI" id="CHEBI:15378"/>
        <dbReference type="ChEBI" id="CHEBI:30616"/>
        <dbReference type="ChEBI" id="CHEBI:33019"/>
        <dbReference type="ChEBI" id="CHEBI:33384"/>
        <dbReference type="ChEBI" id="CHEBI:78442"/>
        <dbReference type="ChEBI" id="CHEBI:78533"/>
        <dbReference type="ChEBI" id="CHEBI:456215"/>
        <dbReference type="EC" id="6.1.1.11"/>
    </reaction>
</comment>
<evidence type="ECO:0000256" key="10">
    <source>
        <dbReference type="SAM" id="Coils"/>
    </source>
</evidence>
<feature type="domain" description="Aminoacyl-transfer RNA synthetases class-II family profile" evidence="11">
    <location>
        <begin position="138"/>
        <end position="423"/>
    </location>
</feature>
<dbReference type="GeneID" id="41597526"/>
<dbReference type="FunFam" id="3.30.930.10:FF:000048">
    <property type="entry name" value="Serine--tRNA ligase"/>
    <property type="match status" value="1"/>
</dbReference>
<keyword evidence="13" id="KW-1185">Reference proteome</keyword>
<evidence type="ECO:0000256" key="9">
    <source>
        <dbReference type="PIRSR" id="PIRSR001529-2"/>
    </source>
</evidence>
<dbReference type="PRINTS" id="PR00981">
    <property type="entry name" value="TRNASYNTHSER"/>
</dbReference>
<comment type="function">
    <text evidence="7">Catalyzes the attachment of serine to tRNA(Ser). Is also able to aminoacylate tRNA(Sec) with serine, to form the misacylated tRNA L-seryl-tRNA(Sec), which will be further converted into selenocysteinyl-tRNA(Sec).</text>
</comment>
<feature type="site" description="Important for serine binding" evidence="8">
    <location>
        <position position="383"/>
    </location>
</feature>
<dbReference type="SUPFAM" id="SSF46589">
    <property type="entry name" value="tRNA-binding arm"/>
    <property type="match status" value="1"/>
</dbReference>
<dbReference type="InterPro" id="IPR010978">
    <property type="entry name" value="tRNA-bd_arm"/>
</dbReference>
<dbReference type="InterPro" id="IPR042103">
    <property type="entry name" value="SerRS_1_N_sf"/>
</dbReference>
<sequence>MLDPKLLKDNPDAVHEMLNKRNVEFPLDELVALERRRRELITESQEYRSRKNKLSEAVAAKKKAKQDASAELEQMKEVGTNMERVEQEKVAAEDKYRKLAALLPNMLHESVPVGKDEKDNVVVKTASGKIRSIDKPKDHVDIATALDLFDIERAAKVSGARFYFLKNELVRMNTALVHFALDYLTEKGYTLVQPPYMIHREPMEGAVILGDFEDVIYKIENEDLYMIGTSEHAIAGMHMDEILEGKQLPVRYAGVSPCFRKEAGAHGKDMKGIFRVHQFEKVEQFVYCRPEDSWKEHEHMLEVSQGFFDALGIPYRVMLLCSGDTGKISAKTYDIEAWMPGQGAYREIVSCSNCTDYQARRLAIRFRDKTNEETRFVHTLNSTLVAVQRTLVAIMENYQTPSGTVQVPEVLQKYMGDLKEIKPKA</sequence>
<evidence type="ECO:0000256" key="6">
    <source>
        <dbReference type="ARBA" id="ARBA00023146"/>
    </source>
</evidence>
<dbReference type="PIRSF" id="PIRSF001529">
    <property type="entry name" value="Ser-tRNA-synth_IIa"/>
    <property type="match status" value="1"/>
</dbReference>
<feature type="binding site" evidence="7 8">
    <location>
        <position position="283"/>
    </location>
    <ligand>
        <name>L-serine</name>
        <dbReference type="ChEBI" id="CHEBI:33384"/>
    </ligand>
</feature>
<dbReference type="SUPFAM" id="SSF55681">
    <property type="entry name" value="Class II aaRS and biotin synthetases"/>
    <property type="match status" value="1"/>
</dbReference>
<keyword evidence="1 7" id="KW-0963">Cytoplasm</keyword>
<feature type="binding site" evidence="8">
    <location>
        <position position="260"/>
    </location>
    <ligand>
        <name>L-serine</name>
        <dbReference type="ChEBI" id="CHEBI:33384"/>
    </ligand>
</feature>
<feature type="binding site" evidence="7 9">
    <location>
        <begin position="260"/>
        <end position="262"/>
    </location>
    <ligand>
        <name>ATP</name>
        <dbReference type="ChEBI" id="CHEBI:30616"/>
    </ligand>
</feature>
<proteinExistence type="inferred from homology"/>
<feature type="binding site" evidence="7">
    <location>
        <begin position="229"/>
        <end position="231"/>
    </location>
    <ligand>
        <name>L-serine</name>
        <dbReference type="ChEBI" id="CHEBI:33384"/>
    </ligand>
</feature>
<comment type="domain">
    <text evidence="7">Consists of two distinct domains, a catalytic core and a N-terminal extension that is involved in tRNA binding.</text>
</comment>
<dbReference type="InterPro" id="IPR045864">
    <property type="entry name" value="aa-tRNA-synth_II/BPL/LPL"/>
</dbReference>
<dbReference type="Proteomes" id="UP000028194">
    <property type="component" value="Chromosome"/>
</dbReference>
<name>A0A075MSR0_9ARCH</name>
<dbReference type="PANTHER" id="PTHR11778">
    <property type="entry name" value="SERYL-TRNA SYNTHETASE"/>
    <property type="match status" value="1"/>
</dbReference>
<evidence type="ECO:0000256" key="5">
    <source>
        <dbReference type="ARBA" id="ARBA00022917"/>
    </source>
</evidence>
<evidence type="ECO:0000256" key="7">
    <source>
        <dbReference type="HAMAP-Rule" id="MF_00176"/>
    </source>
</evidence>
<evidence type="ECO:0000256" key="4">
    <source>
        <dbReference type="ARBA" id="ARBA00022840"/>
    </source>
</evidence>
<evidence type="ECO:0000313" key="12">
    <source>
        <dbReference type="EMBL" id="AIF83817.1"/>
    </source>
</evidence>
<dbReference type="UniPathway" id="UPA00906">
    <property type="reaction ID" value="UER00895"/>
</dbReference>
<evidence type="ECO:0000256" key="2">
    <source>
        <dbReference type="ARBA" id="ARBA00022598"/>
    </source>
</evidence>
<evidence type="ECO:0000313" key="13">
    <source>
        <dbReference type="Proteomes" id="UP000028194"/>
    </source>
</evidence>
<dbReference type="InterPro" id="IPR015866">
    <property type="entry name" value="Ser-tRNA-synth_1_N"/>
</dbReference>
<dbReference type="Gene3D" id="1.10.287.40">
    <property type="entry name" value="Serine-tRNA synthetase, tRNA binding domain"/>
    <property type="match status" value="1"/>
</dbReference>
<dbReference type="EMBL" id="CP007174">
    <property type="protein sequence ID" value="AIF83817.1"/>
    <property type="molecule type" value="Genomic_DNA"/>
</dbReference>
<dbReference type="Pfam" id="PF00587">
    <property type="entry name" value="tRNA-synt_2b"/>
    <property type="match status" value="1"/>
</dbReference>
<dbReference type="InterPro" id="IPR002314">
    <property type="entry name" value="aa-tRNA-synt_IIb"/>
</dbReference>
<reference evidence="12 13" key="1">
    <citation type="journal article" date="2014" name="PLoS ONE">
        <title>Genome Sequence of Candidatus Nitrososphaera evergladensis from Group I.1b Enriched from Everglades Soil Reveals Novel Genomic Features of the Ammonia-Oxidizing Archaea.</title>
        <authorList>
            <person name="Zhalnina K.V."/>
            <person name="Dias R."/>
            <person name="Leonard M.T."/>
            <person name="Dorr de Quadros P."/>
            <person name="Camargo F.A."/>
            <person name="Drew J.C."/>
            <person name="Farmerie W.G."/>
            <person name="Daroub S.H."/>
            <person name="Triplett E.W."/>
        </authorList>
    </citation>
    <scope>NUCLEOTIDE SEQUENCE [LARGE SCALE GENOMIC DNA]</scope>
    <source>
        <strain evidence="12 13">SR1</strain>
    </source>
</reference>
<evidence type="ECO:0000256" key="1">
    <source>
        <dbReference type="ARBA" id="ARBA00022490"/>
    </source>
</evidence>
<keyword evidence="5 7" id="KW-0648">Protein biosynthesis</keyword>
<feature type="binding site" evidence="8">
    <location>
        <position position="381"/>
    </location>
    <ligand>
        <name>L-serine</name>
        <dbReference type="ChEBI" id="CHEBI:33384"/>
    </ligand>
</feature>
<comment type="similarity">
    <text evidence="7">Belongs to the class-II aminoacyl-tRNA synthetase family. Type-1 seryl-tRNA synthetase subfamily.</text>
</comment>
<dbReference type="HOGENOM" id="CLU_023797_0_1_2"/>
<evidence type="ECO:0000256" key="8">
    <source>
        <dbReference type="PIRSR" id="PIRSR001529-1"/>
    </source>
</evidence>
<feature type="binding site" evidence="9">
    <location>
        <begin position="276"/>
        <end position="279"/>
    </location>
    <ligand>
        <name>ATP</name>
        <dbReference type="ChEBI" id="CHEBI:30616"/>
    </ligand>
</feature>
<dbReference type="GO" id="GO:0005524">
    <property type="term" value="F:ATP binding"/>
    <property type="evidence" value="ECO:0007669"/>
    <property type="project" value="UniProtKB-UniRule"/>
</dbReference>
<feature type="binding site" evidence="7">
    <location>
        <position position="276"/>
    </location>
    <ligand>
        <name>ATP</name>
        <dbReference type="ChEBI" id="CHEBI:30616"/>
    </ligand>
</feature>
<dbReference type="GO" id="GO:0005737">
    <property type="term" value="C:cytoplasm"/>
    <property type="evidence" value="ECO:0007669"/>
    <property type="project" value="UniProtKB-SubCell"/>
</dbReference>
<dbReference type="InterPro" id="IPR033729">
    <property type="entry name" value="SerRS_core"/>
</dbReference>
<dbReference type="NCBIfam" id="TIGR00414">
    <property type="entry name" value="serS"/>
    <property type="match status" value="1"/>
</dbReference>
<keyword evidence="10" id="KW-0175">Coiled coil</keyword>
<feature type="binding site" evidence="7 9">
    <location>
        <begin position="347"/>
        <end position="350"/>
    </location>
    <ligand>
        <name>ATP</name>
        <dbReference type="ChEBI" id="CHEBI:30616"/>
    </ligand>
</feature>
<evidence type="ECO:0000256" key="3">
    <source>
        <dbReference type="ARBA" id="ARBA00022741"/>
    </source>
</evidence>
<dbReference type="EC" id="6.1.1.11" evidence="7"/>
<gene>
    <name evidence="7" type="primary">serS</name>
    <name evidence="12" type="ORF">NTE_01756</name>
</gene>
<dbReference type="InterPro" id="IPR002317">
    <property type="entry name" value="Ser-tRNA-ligase_type_1"/>
</dbReference>
<dbReference type="GO" id="GO:0016260">
    <property type="term" value="P:selenocysteine biosynthetic process"/>
    <property type="evidence" value="ECO:0007669"/>
    <property type="project" value="UniProtKB-UniRule"/>
</dbReference>
<dbReference type="OrthoDB" id="35932at2157"/>
<dbReference type="InterPro" id="IPR006195">
    <property type="entry name" value="aa-tRNA-synth_II"/>
</dbReference>
<dbReference type="AlphaFoldDB" id="A0A075MSR0"/>
<comment type="pathway">
    <text evidence="7">Aminoacyl-tRNA biosynthesis; selenocysteinyl-tRNA(Sec) biosynthesis; L-seryl-tRNA(Sec) from L-serine and tRNA(Sec): step 1/1.</text>
</comment>
<feature type="binding site" evidence="8">
    <location>
        <position position="229"/>
    </location>
    <ligand>
        <name>L-serine</name>
        <dbReference type="ChEBI" id="CHEBI:33384"/>
    </ligand>
</feature>
<dbReference type="STRING" id="1459636.NTE_01756"/>
<evidence type="ECO:0000259" key="11">
    <source>
        <dbReference type="PROSITE" id="PS50862"/>
    </source>
</evidence>
<comment type="subcellular location">
    <subcellularLocation>
        <location evidence="7">Cytoplasm</location>
    </subcellularLocation>
</comment>
<dbReference type="CDD" id="cd00770">
    <property type="entry name" value="SerRS_core"/>
    <property type="match status" value="1"/>
</dbReference>
<feature type="binding site" evidence="7">
    <location>
        <position position="383"/>
    </location>
    <ligand>
        <name>L-serine</name>
        <dbReference type="ChEBI" id="CHEBI:33384"/>
    </ligand>
</feature>
<dbReference type="HAMAP" id="MF_00176">
    <property type="entry name" value="Ser_tRNA_synth_type1"/>
    <property type="match status" value="1"/>
</dbReference>
<keyword evidence="3 7" id="KW-0547">Nucleotide-binding</keyword>
<organism evidence="12 13">
    <name type="scientific">Candidatus Nitrososphaera evergladensis SR1</name>
    <dbReference type="NCBI Taxonomy" id="1459636"/>
    <lineage>
        <taxon>Archaea</taxon>
        <taxon>Nitrososphaerota</taxon>
        <taxon>Nitrososphaeria</taxon>
        <taxon>Nitrososphaerales</taxon>
        <taxon>Nitrososphaeraceae</taxon>
        <taxon>Nitrososphaera</taxon>
    </lineage>
</organism>
<dbReference type="GO" id="GO:0004828">
    <property type="term" value="F:serine-tRNA ligase activity"/>
    <property type="evidence" value="ECO:0007669"/>
    <property type="project" value="UniProtKB-UniRule"/>
</dbReference>
<dbReference type="Pfam" id="PF02403">
    <property type="entry name" value="Seryl_tRNA_N"/>
    <property type="match status" value="1"/>
</dbReference>
<comment type="catalytic activity">
    <reaction evidence="7">
        <text>tRNA(Sec) + L-serine + ATP = L-seryl-tRNA(Sec) + AMP + diphosphate + H(+)</text>
        <dbReference type="Rhea" id="RHEA:42580"/>
        <dbReference type="Rhea" id="RHEA-COMP:9742"/>
        <dbReference type="Rhea" id="RHEA-COMP:10128"/>
        <dbReference type="ChEBI" id="CHEBI:15378"/>
        <dbReference type="ChEBI" id="CHEBI:30616"/>
        <dbReference type="ChEBI" id="CHEBI:33019"/>
        <dbReference type="ChEBI" id="CHEBI:33384"/>
        <dbReference type="ChEBI" id="CHEBI:78442"/>
        <dbReference type="ChEBI" id="CHEBI:78533"/>
        <dbReference type="ChEBI" id="CHEBI:456215"/>
        <dbReference type="EC" id="6.1.1.11"/>
    </reaction>
</comment>
<keyword evidence="6 7" id="KW-0030">Aminoacyl-tRNA synthetase</keyword>
<protein>
    <recommendedName>
        <fullName evidence="7">Serine--tRNA ligase</fullName>
        <ecNumber evidence="7">6.1.1.11</ecNumber>
    </recommendedName>
    <alternativeName>
        <fullName evidence="7">Seryl-tRNA synthetase</fullName>
        <shortName evidence="7">SerRS</shortName>
    </alternativeName>
    <alternativeName>
        <fullName evidence="7">Seryl-tRNA(Ser/Sec) synthetase</fullName>
    </alternativeName>
</protein>
<keyword evidence="2 7" id="KW-0436">Ligase</keyword>
<accession>A0A075MSR0</accession>
<dbReference type="RefSeq" id="WP_148700519.1">
    <property type="nucleotide sequence ID" value="NZ_CP007174.1"/>
</dbReference>
<dbReference type="GO" id="GO:0006434">
    <property type="term" value="P:seryl-tRNA aminoacylation"/>
    <property type="evidence" value="ECO:0007669"/>
    <property type="project" value="UniProtKB-UniRule"/>
</dbReference>
<dbReference type="eggNOG" id="arCOG00403">
    <property type="taxonomic scope" value="Archaea"/>
</dbReference>
<comment type="subunit">
    <text evidence="7">Homodimer. The tRNA molecule binds across the dimer.</text>
</comment>
<dbReference type="Gene3D" id="3.30.930.10">
    <property type="entry name" value="Bira Bifunctional Protein, Domain 2"/>
    <property type="match status" value="1"/>
</dbReference>
<dbReference type="KEGG" id="nev:NTE_01756"/>
<feature type="coiled-coil region" evidence="10">
    <location>
        <begin position="30"/>
        <end position="102"/>
    </location>
</feature>
<dbReference type="PROSITE" id="PS50862">
    <property type="entry name" value="AA_TRNA_LIGASE_II"/>
    <property type="match status" value="1"/>
</dbReference>